<protein>
    <recommendedName>
        <fullName evidence="6">Diguanylate cyclase (GGDEF) domain-containing protein</fullName>
    </recommendedName>
</protein>
<dbReference type="InterPro" id="IPR000160">
    <property type="entry name" value="GGDEF_dom"/>
</dbReference>
<organism evidence="4 5">
    <name type="scientific">Tsukamurella soli</name>
    <dbReference type="NCBI Taxonomy" id="644556"/>
    <lineage>
        <taxon>Bacteria</taxon>
        <taxon>Bacillati</taxon>
        <taxon>Actinomycetota</taxon>
        <taxon>Actinomycetes</taxon>
        <taxon>Mycobacteriales</taxon>
        <taxon>Tsukamurellaceae</taxon>
        <taxon>Tsukamurella</taxon>
    </lineage>
</organism>
<keyword evidence="1" id="KW-0472">Membrane</keyword>
<feature type="transmembrane region" description="Helical" evidence="1">
    <location>
        <begin position="12"/>
        <end position="31"/>
    </location>
</feature>
<dbReference type="InterPro" id="IPR029787">
    <property type="entry name" value="Nucleotide_cyclase"/>
</dbReference>
<dbReference type="PROSITE" id="PS50887">
    <property type="entry name" value="GGDEF"/>
    <property type="match status" value="1"/>
</dbReference>
<dbReference type="Gene3D" id="3.20.20.450">
    <property type="entry name" value="EAL domain"/>
    <property type="match status" value="1"/>
</dbReference>
<dbReference type="InterPro" id="IPR043128">
    <property type="entry name" value="Rev_trsase/Diguanyl_cyclase"/>
</dbReference>
<feature type="transmembrane region" description="Helical" evidence="1">
    <location>
        <begin position="255"/>
        <end position="277"/>
    </location>
</feature>
<dbReference type="Pfam" id="PF00990">
    <property type="entry name" value="GGDEF"/>
    <property type="match status" value="1"/>
</dbReference>
<dbReference type="Proteomes" id="UP001500635">
    <property type="component" value="Unassembled WGS sequence"/>
</dbReference>
<feature type="transmembrane region" description="Helical" evidence="1">
    <location>
        <begin position="217"/>
        <end position="235"/>
    </location>
</feature>
<evidence type="ECO:0000259" key="3">
    <source>
        <dbReference type="PROSITE" id="PS50887"/>
    </source>
</evidence>
<evidence type="ECO:0000259" key="2">
    <source>
        <dbReference type="PROSITE" id="PS50883"/>
    </source>
</evidence>
<evidence type="ECO:0008006" key="6">
    <source>
        <dbReference type="Google" id="ProtNLM"/>
    </source>
</evidence>
<name>A0ABP8KAT7_9ACTN</name>
<dbReference type="Pfam" id="PF00563">
    <property type="entry name" value="EAL"/>
    <property type="match status" value="1"/>
</dbReference>
<feature type="domain" description="GGDEF" evidence="3">
    <location>
        <begin position="340"/>
        <end position="471"/>
    </location>
</feature>
<dbReference type="NCBIfam" id="TIGR00254">
    <property type="entry name" value="GGDEF"/>
    <property type="match status" value="1"/>
</dbReference>
<feature type="transmembrane region" description="Helical" evidence="1">
    <location>
        <begin position="37"/>
        <end position="57"/>
    </location>
</feature>
<accession>A0ABP8KAT7</accession>
<evidence type="ECO:0000313" key="5">
    <source>
        <dbReference type="Proteomes" id="UP001500635"/>
    </source>
</evidence>
<dbReference type="PANTHER" id="PTHR33121:SF79">
    <property type="entry name" value="CYCLIC DI-GMP PHOSPHODIESTERASE PDED-RELATED"/>
    <property type="match status" value="1"/>
</dbReference>
<dbReference type="PROSITE" id="PS50883">
    <property type="entry name" value="EAL"/>
    <property type="match status" value="1"/>
</dbReference>
<dbReference type="SMART" id="SM00267">
    <property type="entry name" value="GGDEF"/>
    <property type="match status" value="1"/>
</dbReference>
<feature type="transmembrane region" description="Helical" evidence="1">
    <location>
        <begin position="189"/>
        <end position="211"/>
    </location>
</feature>
<gene>
    <name evidence="4" type="ORF">GCM10023147_43970</name>
</gene>
<feature type="transmembrane region" description="Helical" evidence="1">
    <location>
        <begin position="93"/>
        <end position="114"/>
    </location>
</feature>
<reference evidence="5" key="1">
    <citation type="journal article" date="2019" name="Int. J. Syst. Evol. Microbiol.">
        <title>The Global Catalogue of Microorganisms (GCM) 10K type strain sequencing project: providing services to taxonomists for standard genome sequencing and annotation.</title>
        <authorList>
            <consortium name="The Broad Institute Genomics Platform"/>
            <consortium name="The Broad Institute Genome Sequencing Center for Infectious Disease"/>
            <person name="Wu L."/>
            <person name="Ma J."/>
        </authorList>
    </citation>
    <scope>NUCLEOTIDE SEQUENCE [LARGE SCALE GENOMIC DNA]</scope>
    <source>
        <strain evidence="5">JCM 17688</strain>
    </source>
</reference>
<keyword evidence="5" id="KW-1185">Reference proteome</keyword>
<feature type="transmembrane region" description="Helical" evidence="1">
    <location>
        <begin position="160"/>
        <end position="182"/>
    </location>
</feature>
<dbReference type="InterPro" id="IPR050706">
    <property type="entry name" value="Cyclic-di-GMP_PDE-like"/>
</dbReference>
<evidence type="ECO:0000313" key="4">
    <source>
        <dbReference type="EMBL" id="GAA4402945.1"/>
    </source>
</evidence>
<keyword evidence="1" id="KW-1133">Transmembrane helix</keyword>
<dbReference type="InterPro" id="IPR001633">
    <property type="entry name" value="EAL_dom"/>
</dbReference>
<feature type="transmembrane region" description="Helical" evidence="1">
    <location>
        <begin position="64"/>
        <end position="81"/>
    </location>
</feature>
<keyword evidence="1" id="KW-0812">Transmembrane</keyword>
<dbReference type="SMART" id="SM00052">
    <property type="entry name" value="EAL"/>
    <property type="match status" value="1"/>
</dbReference>
<sequence length="733" mass="77665">MWHGTVSSVARNLWWVFAVPFVLVAVGAEAAHAADLAAVLVFVSGFSCAVVVALVAVRSPDRAGAAFLAVGLLAAAVGNLISRLWVTGPQYPIALQALVVIGHLLQGYGLMRWMRARQLRGGSVSAAWLLLAGCGVALWAVVVVAAGGRVEVLADARVAGVLRLAVDVAILVVLMQVSFVTARRNRAFILARCTFSFHVAASVVLLIAAWHGRAPTTLFRTFATIAFVLAAATVLHPDFGRHPRDSADVTVNSGAYRVIEIATTGLAVAVAPGLVSLYSLEDLARLVIVAALVVVILVRSDQALRDLEREAAEARFASTHDALTGLPNSTALVADLQEPEDTTLLLVVIDGVKTVLDGYGYAVGEEALRQVSQRIRIAVADRGRTYRHDGDAFAVLIRGTPAPARAVADNVVAAVAQSFRLGSGRVALVARVGVASRGDRTLSAAELIREADSAADSAHDDGTGGVVVFDNRLRAEAVERLEVSARLRDSLDSGAFELYYQPIVATVGGGVAAFEALIRWRDGDVIRGPDDFMGIAEASGMILEIGDWVLETAIADIERRWRCTTCRQPVAVNVSARQLRDPALPARVDAALARRGVPPAALWIELTETALIADTENAARVLSELAALGVRISLDDFGVGYSALSHLSSFPISVVKIDKSFVAALRARCDGDQDAQKRRVVVGAIVSMAEQLGLETVAEGVEDVELDARIRELGCTYAQGWLHGRPEPVVACA</sequence>
<proteinExistence type="predicted"/>
<dbReference type="Gene3D" id="3.30.70.270">
    <property type="match status" value="1"/>
</dbReference>
<dbReference type="InterPro" id="IPR035919">
    <property type="entry name" value="EAL_sf"/>
</dbReference>
<feature type="transmembrane region" description="Helical" evidence="1">
    <location>
        <begin position="126"/>
        <end position="148"/>
    </location>
</feature>
<dbReference type="CDD" id="cd01948">
    <property type="entry name" value="EAL"/>
    <property type="match status" value="1"/>
</dbReference>
<dbReference type="SUPFAM" id="SSF55073">
    <property type="entry name" value="Nucleotide cyclase"/>
    <property type="match status" value="1"/>
</dbReference>
<evidence type="ECO:0000256" key="1">
    <source>
        <dbReference type="SAM" id="Phobius"/>
    </source>
</evidence>
<dbReference type="PANTHER" id="PTHR33121">
    <property type="entry name" value="CYCLIC DI-GMP PHOSPHODIESTERASE PDEF"/>
    <property type="match status" value="1"/>
</dbReference>
<comment type="caution">
    <text evidence="4">The sequence shown here is derived from an EMBL/GenBank/DDBJ whole genome shotgun (WGS) entry which is preliminary data.</text>
</comment>
<dbReference type="SUPFAM" id="SSF141868">
    <property type="entry name" value="EAL domain-like"/>
    <property type="match status" value="1"/>
</dbReference>
<feature type="domain" description="EAL" evidence="2">
    <location>
        <begin position="480"/>
        <end position="733"/>
    </location>
</feature>
<dbReference type="EMBL" id="BAABFR010000103">
    <property type="protein sequence ID" value="GAA4402945.1"/>
    <property type="molecule type" value="Genomic_DNA"/>
</dbReference>